<feature type="signal peptide" evidence="1">
    <location>
        <begin position="1"/>
        <end position="24"/>
    </location>
</feature>
<protein>
    <recommendedName>
        <fullName evidence="4">DUF2059 domain-containing protein</fullName>
    </recommendedName>
</protein>
<reference evidence="2 3" key="1">
    <citation type="submission" date="2021-03" db="EMBL/GenBank/DDBJ databases">
        <title>Genomic Encyclopedia of Type Strains, Phase III (KMG-III): the genomes of soil and plant-associated and newly described type strains.</title>
        <authorList>
            <person name="Whitman W."/>
        </authorList>
    </citation>
    <scope>NUCLEOTIDE SEQUENCE [LARGE SCALE GENOMIC DNA]</scope>
    <source>
        <strain evidence="2 3">IMMIB AFH-6</strain>
    </source>
</reference>
<keyword evidence="1" id="KW-0732">Signal</keyword>
<dbReference type="Proteomes" id="UP000781958">
    <property type="component" value="Unassembled WGS sequence"/>
</dbReference>
<feature type="chain" id="PRO_5046585129" description="DUF2059 domain-containing protein" evidence="1">
    <location>
        <begin position="25"/>
        <end position="280"/>
    </location>
</feature>
<dbReference type="RefSeq" id="WP_209765229.1">
    <property type="nucleotide sequence ID" value="NZ_JAGINP010000004.1"/>
</dbReference>
<evidence type="ECO:0000256" key="1">
    <source>
        <dbReference type="SAM" id="SignalP"/>
    </source>
</evidence>
<organism evidence="2 3">
    <name type="scientific">Azospirillum rugosum</name>
    <dbReference type="NCBI Taxonomy" id="416170"/>
    <lineage>
        <taxon>Bacteria</taxon>
        <taxon>Pseudomonadati</taxon>
        <taxon>Pseudomonadota</taxon>
        <taxon>Alphaproteobacteria</taxon>
        <taxon>Rhodospirillales</taxon>
        <taxon>Azospirillaceae</taxon>
        <taxon>Azospirillum</taxon>
    </lineage>
</organism>
<proteinExistence type="predicted"/>
<dbReference type="EMBL" id="JAGINP010000004">
    <property type="protein sequence ID" value="MBP2291669.1"/>
    <property type="molecule type" value="Genomic_DNA"/>
</dbReference>
<evidence type="ECO:0000313" key="3">
    <source>
        <dbReference type="Proteomes" id="UP000781958"/>
    </source>
</evidence>
<gene>
    <name evidence="2" type="ORF">J2851_001418</name>
</gene>
<comment type="caution">
    <text evidence="2">The sequence shown here is derived from an EMBL/GenBank/DDBJ whole genome shotgun (WGS) entry which is preliminary data.</text>
</comment>
<evidence type="ECO:0008006" key="4">
    <source>
        <dbReference type="Google" id="ProtNLM"/>
    </source>
</evidence>
<sequence length="280" mass="29721">MHTKTLTLWMGIGTFALLGAGANAAEMHGSMHGHGHHAPVAVQVAQADHQHPAPAGAAAEAEPEQDIFTEYPAGEALVGRLLMLKGHLLVGQELYRAGRLDDAAPHYLHPTEEIWGLIEGEIKKRKLPNFQADLKALAGLVKAKKPAAEVFAKQDAVLAKLEKAMKASDQKAPAFAMTVAPGVLSQAAEEYKEAFVDDKLANAVEYQDARGFVTAARAYVSAHAKGLAAKNGEAFKAVTGNMDEIAKAFPTAVPPSPAVLDPNAVRALVTKVEEKKADFQ</sequence>
<name>A0ABS4SGH8_9PROT</name>
<keyword evidence="3" id="KW-1185">Reference proteome</keyword>
<evidence type="ECO:0000313" key="2">
    <source>
        <dbReference type="EMBL" id="MBP2291669.1"/>
    </source>
</evidence>
<accession>A0ABS4SGH8</accession>